<organism evidence="10 11">
    <name type="scientific">Flammeovirga pectinis</name>
    <dbReference type="NCBI Taxonomy" id="2494373"/>
    <lineage>
        <taxon>Bacteria</taxon>
        <taxon>Pseudomonadati</taxon>
        <taxon>Bacteroidota</taxon>
        <taxon>Cytophagia</taxon>
        <taxon>Cytophagales</taxon>
        <taxon>Flammeovirgaceae</taxon>
        <taxon>Flammeovirga</taxon>
    </lineage>
</organism>
<dbReference type="EMBL" id="CP034562">
    <property type="protein sequence ID" value="AZQ62777.1"/>
    <property type="molecule type" value="Genomic_DNA"/>
</dbReference>
<dbReference type="Proteomes" id="UP000267268">
    <property type="component" value="Chromosome 1"/>
</dbReference>
<sequence length="341" mass="39737">MYTNRTLSLKVFLEKSSKSFLILSIYASLAVVAYEYLGIRWVKLPWTVLTVVGTAVAFYVGFKNNAAYERTWEARKIWEGIVSNSRTWALITRDYITDIFVLDEQEEITQQEIDIIVKRLVFRQIGWAYRLRRQLWKAKTWEHSQPMTVSLRKHLGDAFANYSEEEELNNFIDNSEVEELIPSKNICTQIISNQSKEVLELRRRNLIDDFRHVEFQHILQEFYTLQGKCERIKDFPLPRQYANTSSLLTYIMVLLLPYGMVAQFSELGEGMVWLTIPFTALIGGIYLLMEIVGDYAENPFEGLSFDTPMTSLCNKIDIELKQLIGEKDVPEVVKPHHNILL</sequence>
<proteinExistence type="inferred from homology"/>
<keyword evidence="11" id="KW-1185">Reference proteome</keyword>
<dbReference type="GO" id="GO:0005254">
    <property type="term" value="F:chloride channel activity"/>
    <property type="evidence" value="ECO:0007669"/>
    <property type="project" value="InterPro"/>
</dbReference>
<evidence type="ECO:0000256" key="3">
    <source>
        <dbReference type="ARBA" id="ARBA00022475"/>
    </source>
</evidence>
<protein>
    <recommendedName>
        <fullName evidence="12">Bestrophin</fullName>
    </recommendedName>
</protein>
<evidence type="ECO:0000256" key="7">
    <source>
        <dbReference type="ARBA" id="ARBA00023136"/>
    </source>
</evidence>
<evidence type="ECO:0000256" key="1">
    <source>
        <dbReference type="ARBA" id="ARBA00004651"/>
    </source>
</evidence>
<evidence type="ECO:0000256" key="6">
    <source>
        <dbReference type="ARBA" id="ARBA00023065"/>
    </source>
</evidence>
<reference evidence="10 11" key="1">
    <citation type="submission" date="2018-12" db="EMBL/GenBank/DDBJ databases">
        <title>Flammeovirga pectinis sp. nov., isolated from the gut of the Korean scallop, Patinopecten yessoensis.</title>
        <authorList>
            <person name="Bae J.-W."/>
            <person name="Jeong Y.-S."/>
            <person name="Kang W."/>
        </authorList>
    </citation>
    <scope>NUCLEOTIDE SEQUENCE [LARGE SCALE GENOMIC DNA]</scope>
    <source>
        <strain evidence="10 11">L12M1</strain>
    </source>
</reference>
<keyword evidence="3" id="KW-1003">Cell membrane</keyword>
<keyword evidence="5 9" id="KW-1133">Transmembrane helix</keyword>
<dbReference type="GO" id="GO:0005886">
    <property type="term" value="C:plasma membrane"/>
    <property type="evidence" value="ECO:0007669"/>
    <property type="project" value="UniProtKB-SubCell"/>
</dbReference>
<dbReference type="Pfam" id="PF25539">
    <property type="entry name" value="Bestrophin_2"/>
    <property type="match status" value="1"/>
</dbReference>
<evidence type="ECO:0000256" key="8">
    <source>
        <dbReference type="ARBA" id="ARBA00034708"/>
    </source>
</evidence>
<feature type="transmembrane region" description="Helical" evidence="9">
    <location>
        <begin position="247"/>
        <end position="265"/>
    </location>
</feature>
<gene>
    <name evidence="10" type="ORF">EI427_11200</name>
</gene>
<evidence type="ECO:0000256" key="9">
    <source>
        <dbReference type="SAM" id="Phobius"/>
    </source>
</evidence>
<evidence type="ECO:0000256" key="2">
    <source>
        <dbReference type="ARBA" id="ARBA00022448"/>
    </source>
</evidence>
<feature type="transmembrane region" description="Helical" evidence="9">
    <location>
        <begin position="271"/>
        <end position="289"/>
    </location>
</feature>
<evidence type="ECO:0000313" key="11">
    <source>
        <dbReference type="Proteomes" id="UP000267268"/>
    </source>
</evidence>
<keyword evidence="7 9" id="KW-0472">Membrane</keyword>
<dbReference type="AlphaFoldDB" id="A0A3S9P3J5"/>
<evidence type="ECO:0000256" key="4">
    <source>
        <dbReference type="ARBA" id="ARBA00022692"/>
    </source>
</evidence>
<dbReference type="InterPro" id="IPR044669">
    <property type="entry name" value="YneE/VCCN1/2-like"/>
</dbReference>
<feature type="transmembrane region" description="Helical" evidence="9">
    <location>
        <begin position="44"/>
        <end position="62"/>
    </location>
</feature>
<feature type="transmembrane region" description="Helical" evidence="9">
    <location>
        <begin position="20"/>
        <end position="38"/>
    </location>
</feature>
<dbReference type="PANTHER" id="PTHR33281:SF19">
    <property type="entry name" value="VOLTAGE-DEPENDENT ANION CHANNEL-FORMING PROTEIN YNEE"/>
    <property type="match status" value="1"/>
</dbReference>
<dbReference type="RefSeq" id="WP_126614614.1">
    <property type="nucleotide sequence ID" value="NZ_CP034562.1"/>
</dbReference>
<accession>A0A3S9P3J5</accession>
<keyword evidence="6" id="KW-0406">Ion transport</keyword>
<dbReference type="PANTHER" id="PTHR33281">
    <property type="entry name" value="UPF0187 PROTEIN YNEE"/>
    <property type="match status" value="1"/>
</dbReference>
<evidence type="ECO:0008006" key="12">
    <source>
        <dbReference type="Google" id="ProtNLM"/>
    </source>
</evidence>
<name>A0A3S9P3J5_9BACT</name>
<keyword evidence="2" id="KW-0813">Transport</keyword>
<dbReference type="KEGG" id="fll:EI427_11200"/>
<evidence type="ECO:0000313" key="10">
    <source>
        <dbReference type="EMBL" id="AZQ62777.1"/>
    </source>
</evidence>
<evidence type="ECO:0000256" key="5">
    <source>
        <dbReference type="ARBA" id="ARBA00022989"/>
    </source>
</evidence>
<keyword evidence="4 9" id="KW-0812">Transmembrane</keyword>
<comment type="similarity">
    <text evidence="8">Belongs to the anion channel-forming bestrophin (TC 1.A.46) family.</text>
</comment>
<comment type="subcellular location">
    <subcellularLocation>
        <location evidence="1">Cell membrane</location>
        <topology evidence="1">Multi-pass membrane protein</topology>
    </subcellularLocation>
</comment>
<dbReference type="OrthoDB" id="445589at2"/>